<reference key="1">
    <citation type="submission" date="2007-01" db="EMBL/GenBank/DDBJ databases">
        <title>The Genome Sequence of Puccinia graminis f. sp. tritici Strain CRL 75-36-700-3.</title>
        <authorList>
            <consortium name="The Broad Institute Genome Sequencing Platform"/>
            <person name="Birren B."/>
            <person name="Lander E."/>
            <person name="Galagan J."/>
            <person name="Nusbaum C."/>
            <person name="Devon K."/>
            <person name="Cuomo C."/>
            <person name="Jaffe D."/>
            <person name="Butler J."/>
            <person name="Alvarez P."/>
            <person name="Gnerre S."/>
            <person name="Grabherr M."/>
            <person name="Mauceli E."/>
            <person name="Brockman W."/>
            <person name="Young S."/>
            <person name="LaButti K."/>
            <person name="Sykes S."/>
            <person name="DeCaprio D."/>
            <person name="Crawford M."/>
            <person name="Koehrsen M."/>
            <person name="Engels R."/>
            <person name="Montgomery P."/>
            <person name="Pearson M."/>
            <person name="Howarth C."/>
            <person name="Larson L."/>
            <person name="White J."/>
            <person name="Zeng Q."/>
            <person name="Kodira C."/>
            <person name="Yandava C."/>
            <person name="Alvarado L."/>
            <person name="O'Leary S."/>
            <person name="Szabo L."/>
            <person name="Dean R."/>
            <person name="Schein J."/>
        </authorList>
    </citation>
    <scope>NUCLEOTIDE SEQUENCE</scope>
    <source>
        <strain>CRL 75-36-700-3</strain>
    </source>
</reference>
<dbReference type="GeneID" id="10529982"/>
<accession>E3KE57</accession>
<evidence type="ECO:0000313" key="3">
    <source>
        <dbReference type="Proteomes" id="UP000008783"/>
    </source>
</evidence>
<dbReference type="RefSeq" id="XP_003327018.2">
    <property type="nucleotide sequence ID" value="XM_003326970.2"/>
</dbReference>
<protein>
    <submittedName>
        <fullName evidence="2">Uncharacterized protein</fullName>
    </submittedName>
</protein>
<feature type="transmembrane region" description="Helical" evidence="1">
    <location>
        <begin position="137"/>
        <end position="157"/>
    </location>
</feature>
<proteinExistence type="predicted"/>
<dbReference type="HOGENOM" id="CLU_136935_0_0_1"/>
<sequence length="158" mass="17582">MAQSLGPEAIQALGEGSNLAQGQSFFKNYSDILTSPTPPTCIFVELIDKHRRASKNELYRQVIRRESEIALFVDTKSKLATLREIVQRDLGYPVIVKHPRLAYLRNNTVGAPSKNLGTPGTPLPLAQGQLPRPESRVLLILIGLSYAFLFCLLLSYLF</sequence>
<evidence type="ECO:0000313" key="2">
    <source>
        <dbReference type="EMBL" id="EFP82599.2"/>
    </source>
</evidence>
<gene>
    <name evidence="2" type="ORF">PGTG_08795</name>
</gene>
<keyword evidence="3" id="KW-1185">Reference proteome</keyword>
<dbReference type="InParanoid" id="E3KE57"/>
<keyword evidence="1" id="KW-0472">Membrane</keyword>
<keyword evidence="1" id="KW-0812">Transmembrane</keyword>
<dbReference type="AlphaFoldDB" id="E3KE57"/>
<name>E3KE57_PUCGT</name>
<dbReference type="KEGG" id="pgr:PGTG_08795"/>
<reference evidence="3" key="2">
    <citation type="journal article" date="2011" name="Proc. Natl. Acad. Sci. U.S.A.">
        <title>Obligate biotrophy features unraveled by the genomic analysis of rust fungi.</title>
        <authorList>
            <person name="Duplessis S."/>
            <person name="Cuomo C.A."/>
            <person name="Lin Y.-C."/>
            <person name="Aerts A."/>
            <person name="Tisserant E."/>
            <person name="Veneault-Fourrey C."/>
            <person name="Joly D.L."/>
            <person name="Hacquard S."/>
            <person name="Amselem J."/>
            <person name="Cantarel B.L."/>
            <person name="Chiu R."/>
            <person name="Coutinho P.M."/>
            <person name="Feau N."/>
            <person name="Field M."/>
            <person name="Frey P."/>
            <person name="Gelhaye E."/>
            <person name="Goldberg J."/>
            <person name="Grabherr M.G."/>
            <person name="Kodira C.D."/>
            <person name="Kohler A."/>
            <person name="Kuees U."/>
            <person name="Lindquist E.A."/>
            <person name="Lucas S.M."/>
            <person name="Mago R."/>
            <person name="Mauceli E."/>
            <person name="Morin E."/>
            <person name="Murat C."/>
            <person name="Pangilinan J.L."/>
            <person name="Park R."/>
            <person name="Pearson M."/>
            <person name="Quesneville H."/>
            <person name="Rouhier N."/>
            <person name="Sakthikumar S."/>
            <person name="Salamov A.A."/>
            <person name="Schmutz J."/>
            <person name="Selles B."/>
            <person name="Shapiro H."/>
            <person name="Tanguay P."/>
            <person name="Tuskan G.A."/>
            <person name="Henrissat B."/>
            <person name="Van de Peer Y."/>
            <person name="Rouze P."/>
            <person name="Ellis J.G."/>
            <person name="Dodds P.N."/>
            <person name="Schein J.E."/>
            <person name="Zhong S."/>
            <person name="Hamelin R.C."/>
            <person name="Grigoriev I.V."/>
            <person name="Szabo L.J."/>
            <person name="Martin F."/>
        </authorList>
    </citation>
    <scope>NUCLEOTIDE SEQUENCE [LARGE SCALE GENOMIC DNA]</scope>
    <source>
        <strain evidence="3">CRL 75-36-700-3 / race SCCL</strain>
    </source>
</reference>
<keyword evidence="1" id="KW-1133">Transmembrane helix</keyword>
<dbReference type="VEuPathDB" id="FungiDB:PGTG_08795"/>
<dbReference type="Proteomes" id="UP000008783">
    <property type="component" value="Unassembled WGS sequence"/>
</dbReference>
<organism evidence="2 3">
    <name type="scientific">Puccinia graminis f. sp. tritici (strain CRL 75-36-700-3 / race SCCL)</name>
    <name type="common">Black stem rust fungus</name>
    <dbReference type="NCBI Taxonomy" id="418459"/>
    <lineage>
        <taxon>Eukaryota</taxon>
        <taxon>Fungi</taxon>
        <taxon>Dikarya</taxon>
        <taxon>Basidiomycota</taxon>
        <taxon>Pucciniomycotina</taxon>
        <taxon>Pucciniomycetes</taxon>
        <taxon>Pucciniales</taxon>
        <taxon>Pucciniaceae</taxon>
        <taxon>Puccinia</taxon>
    </lineage>
</organism>
<dbReference type="OrthoDB" id="10281160at2759"/>
<evidence type="ECO:0000256" key="1">
    <source>
        <dbReference type="SAM" id="Phobius"/>
    </source>
</evidence>
<dbReference type="EMBL" id="DS178283">
    <property type="protein sequence ID" value="EFP82599.2"/>
    <property type="molecule type" value="Genomic_DNA"/>
</dbReference>